<name>A0A1L7ALI6_9PROT</name>
<feature type="domain" description="DUF2231" evidence="2">
    <location>
        <begin position="27"/>
        <end position="158"/>
    </location>
</feature>
<feature type="transmembrane region" description="Helical" evidence="1">
    <location>
        <begin position="99"/>
        <end position="118"/>
    </location>
</feature>
<dbReference type="EMBL" id="JAVVDO010000086">
    <property type="protein sequence ID" value="MDT8333897.1"/>
    <property type="molecule type" value="Genomic_DNA"/>
</dbReference>
<gene>
    <name evidence="3" type="ORF">RGI145_19810</name>
    <name evidence="4" type="ORF">RQ831_22850</name>
</gene>
<dbReference type="InterPro" id="IPR019251">
    <property type="entry name" value="DUF2231_TM"/>
</dbReference>
<proteinExistence type="predicted"/>
<reference evidence="3 5" key="1">
    <citation type="submission" date="2016-05" db="EMBL/GenBank/DDBJ databases">
        <title>Complete Genome and Methylome Analysis of Psychrotrophic Bacterial Isolates from Antarctic Lake Untersee.</title>
        <authorList>
            <person name="Fomenkov A."/>
            <person name="Akimov V.N."/>
            <person name="Vasilyeva L.V."/>
            <person name="Andersen D."/>
            <person name="Vincze T."/>
            <person name="Roberts R.J."/>
        </authorList>
    </citation>
    <scope>NUCLEOTIDE SEQUENCE [LARGE SCALE GENOMIC DNA]</scope>
    <source>
        <strain evidence="3 5">U14-5</strain>
    </source>
</reference>
<keyword evidence="1" id="KW-0472">Membrane</keyword>
<feature type="transmembrane region" description="Helical" evidence="1">
    <location>
        <begin position="124"/>
        <end position="146"/>
    </location>
</feature>
<dbReference type="STRING" id="257708.RGI145_19810"/>
<dbReference type="RefSeq" id="WP_027281168.1">
    <property type="nucleotide sequence ID" value="NZ_CP015584.1"/>
</dbReference>
<dbReference type="Proteomes" id="UP001258945">
    <property type="component" value="Unassembled WGS sequence"/>
</dbReference>
<reference evidence="4" key="3">
    <citation type="submission" date="2023-09" db="EMBL/GenBank/DDBJ databases">
        <authorList>
            <person name="Schober I."/>
            <person name="Bunk B."/>
        </authorList>
    </citation>
    <scope>NUCLEOTIDE SEQUENCE</scope>
    <source>
        <strain evidence="4">DSM 103800</strain>
    </source>
</reference>
<evidence type="ECO:0000259" key="2">
    <source>
        <dbReference type="Pfam" id="PF09990"/>
    </source>
</evidence>
<evidence type="ECO:0000313" key="4">
    <source>
        <dbReference type="EMBL" id="MDT8333897.1"/>
    </source>
</evidence>
<feature type="transmembrane region" description="Helical" evidence="1">
    <location>
        <begin position="60"/>
        <end position="87"/>
    </location>
</feature>
<accession>A0A1L7ALI6</accession>
<evidence type="ECO:0000313" key="3">
    <source>
        <dbReference type="EMBL" id="APT59589.1"/>
    </source>
</evidence>
<dbReference type="Pfam" id="PF09990">
    <property type="entry name" value="DUF2231"/>
    <property type="match status" value="1"/>
</dbReference>
<keyword evidence="1" id="KW-0812">Transmembrane</keyword>
<keyword evidence="1" id="KW-1133">Transmembrane helix</keyword>
<evidence type="ECO:0000256" key="1">
    <source>
        <dbReference type="SAM" id="Phobius"/>
    </source>
</evidence>
<protein>
    <submittedName>
        <fullName evidence="4">DUF2231 domain-containing protein</fullName>
    </submittedName>
</protein>
<feature type="transmembrane region" description="Helical" evidence="1">
    <location>
        <begin position="35"/>
        <end position="54"/>
    </location>
</feature>
<keyword evidence="6" id="KW-1185">Reference proteome</keyword>
<evidence type="ECO:0000313" key="6">
    <source>
        <dbReference type="Proteomes" id="UP001258945"/>
    </source>
</evidence>
<dbReference type="AlphaFoldDB" id="A0A1L7ALI6"/>
<sequence>MAEGTETNPVIQNLSEEDVSSAVAVAGHPLHAMAVHFPIALVFGTLGCDLFYWWSADPFWLRAGLWACGVAFVSGVLAAAIGTAELLLVPGIRGRAASWMHAIVAMALIAMIGMNWGLRLVDLAAVLPLGLLMSLLCAAFTGVAGYHGGKLILDHGIALMVSSRD</sequence>
<dbReference type="EMBL" id="CP015584">
    <property type="protein sequence ID" value="APT59589.1"/>
    <property type="molecule type" value="Genomic_DNA"/>
</dbReference>
<dbReference type="eggNOG" id="COG4244">
    <property type="taxonomic scope" value="Bacteria"/>
</dbReference>
<evidence type="ECO:0000313" key="5">
    <source>
        <dbReference type="Proteomes" id="UP000185494"/>
    </source>
</evidence>
<organism evidence="3 5">
    <name type="scientific">Roseomonas gilardii</name>
    <dbReference type="NCBI Taxonomy" id="257708"/>
    <lineage>
        <taxon>Bacteria</taxon>
        <taxon>Pseudomonadati</taxon>
        <taxon>Pseudomonadota</taxon>
        <taxon>Alphaproteobacteria</taxon>
        <taxon>Acetobacterales</taxon>
        <taxon>Roseomonadaceae</taxon>
        <taxon>Roseomonas</taxon>
    </lineage>
</organism>
<dbReference type="KEGG" id="rgi:RGI145_19810"/>
<reference evidence="4 6" key="2">
    <citation type="journal article" date="2019" name="Microb. Pathog.">
        <title>Comparison of VITEK 2, MALDI-TOF MS, 16S rRNA gene sequencing, and whole-genome sequencing for identification of Roseomonas mucosa.</title>
        <authorList>
            <person name="Rudolph W.W."/>
            <person name="Gunzer F."/>
            <person name="Trauth M."/>
            <person name="Bunk B."/>
            <person name="Bigge R."/>
            <person name="Schrottner P."/>
        </authorList>
    </citation>
    <scope>NUCLEOTIDE SEQUENCE [LARGE SCALE GENOMIC DNA]</scope>
    <source>
        <strain evidence="4 6">DSM 103800</strain>
    </source>
</reference>
<dbReference type="Proteomes" id="UP000185494">
    <property type="component" value="Chromosome 2"/>
</dbReference>